<dbReference type="Ensembl" id="ENSSSCT00025042796.1">
    <property type="protein sequence ID" value="ENSSSCP00025018205.1"/>
    <property type="gene ID" value="ENSSSCG00025031409.1"/>
</dbReference>
<evidence type="ECO:0000256" key="1">
    <source>
        <dbReference type="ARBA" id="ARBA00004173"/>
    </source>
</evidence>
<dbReference type="GO" id="GO:1990904">
    <property type="term" value="C:ribonucleoprotein complex"/>
    <property type="evidence" value="ECO:0007669"/>
    <property type="project" value="UniProtKB-KW"/>
</dbReference>
<dbReference type="AlphaFoldDB" id="A0A8D0RK36"/>
<keyword evidence="3" id="KW-0689">Ribosomal protein</keyword>
<accession>A0A8D0RK36</accession>
<evidence type="ECO:0000256" key="4">
    <source>
        <dbReference type="ARBA" id="ARBA00023128"/>
    </source>
</evidence>
<comment type="subcellular location">
    <subcellularLocation>
        <location evidence="1">Mitochondrion</location>
    </subcellularLocation>
</comment>
<sequence length="239" mass="26586">MASAMLVLVVPPWPAARGLLRNWLEQLQRKLQHNRLGLPLHPWALAVQGPAICTEPANDSNGSKAISSLLDSVFWMAAPKNRRSIEVNRCRRRNPQKLIKVKARAPWRSCSHNAVACQDLSSDSNCICNLEHSSRQYQILNPPSKARDHTGILIDTSQDDPGIQINRTQCGPSARRALAELGVDFTGNPEKRARLALRVGFKERTARKLIDLPPLMVPPSFLLCLLRLFLPACGEKQGI</sequence>
<name>A0A8D0RK36_PIG</name>
<reference evidence="6" key="1">
    <citation type="submission" date="2025-08" db="UniProtKB">
        <authorList>
            <consortium name="Ensembl"/>
        </authorList>
    </citation>
    <scope>IDENTIFICATION</scope>
</reference>
<comment type="similarity">
    <text evidence="2">Belongs to the bacterial ribosomal protein bL32 family.</text>
</comment>
<dbReference type="PANTHER" id="PTHR21026">
    <property type="entry name" value="39S RIBOSOMAL PROTEIN L32, MITOCHONDRIAL"/>
    <property type="match status" value="1"/>
</dbReference>
<dbReference type="GO" id="GO:0005840">
    <property type="term" value="C:ribosome"/>
    <property type="evidence" value="ECO:0007669"/>
    <property type="project" value="UniProtKB-KW"/>
</dbReference>
<evidence type="ECO:0000256" key="3">
    <source>
        <dbReference type="ARBA" id="ARBA00022980"/>
    </source>
</evidence>
<keyword evidence="5" id="KW-0687">Ribonucleoprotein</keyword>
<organism evidence="6 7">
    <name type="scientific">Sus scrofa</name>
    <name type="common">Pig</name>
    <dbReference type="NCBI Taxonomy" id="9823"/>
    <lineage>
        <taxon>Eukaryota</taxon>
        <taxon>Metazoa</taxon>
        <taxon>Chordata</taxon>
        <taxon>Craniata</taxon>
        <taxon>Vertebrata</taxon>
        <taxon>Euteleostomi</taxon>
        <taxon>Mammalia</taxon>
        <taxon>Eutheria</taxon>
        <taxon>Laurasiatheria</taxon>
        <taxon>Artiodactyla</taxon>
        <taxon>Suina</taxon>
        <taxon>Suidae</taxon>
        <taxon>Sus</taxon>
    </lineage>
</organism>
<evidence type="ECO:0000256" key="5">
    <source>
        <dbReference type="ARBA" id="ARBA00023274"/>
    </source>
</evidence>
<dbReference type="GO" id="GO:0005739">
    <property type="term" value="C:mitochondrion"/>
    <property type="evidence" value="ECO:0007669"/>
    <property type="project" value="UniProtKB-SubCell"/>
</dbReference>
<protein>
    <submittedName>
        <fullName evidence="6">Uncharacterized protein</fullName>
    </submittedName>
</protein>
<proteinExistence type="inferred from homology"/>
<evidence type="ECO:0000313" key="6">
    <source>
        <dbReference type="Ensembl" id="ENSSSCP00025018205.1"/>
    </source>
</evidence>
<dbReference type="PANTHER" id="PTHR21026:SF2">
    <property type="entry name" value="LARGE RIBOSOMAL SUBUNIT PROTEIN BL32M"/>
    <property type="match status" value="1"/>
</dbReference>
<evidence type="ECO:0000313" key="7">
    <source>
        <dbReference type="Proteomes" id="UP000694727"/>
    </source>
</evidence>
<dbReference type="InterPro" id="IPR051991">
    <property type="entry name" value="Mitoribosomal_protein_bL32"/>
</dbReference>
<dbReference type="Proteomes" id="UP000694727">
    <property type="component" value="Unplaced"/>
</dbReference>
<evidence type="ECO:0000256" key="2">
    <source>
        <dbReference type="ARBA" id="ARBA00008560"/>
    </source>
</evidence>
<keyword evidence="4" id="KW-0496">Mitochondrion</keyword>